<evidence type="ECO:0000313" key="2">
    <source>
        <dbReference type="Proteomes" id="UP001054945"/>
    </source>
</evidence>
<proteinExistence type="predicted"/>
<organism evidence="1 2">
    <name type="scientific">Caerostris extrusa</name>
    <name type="common">Bark spider</name>
    <name type="synonym">Caerostris bankana</name>
    <dbReference type="NCBI Taxonomy" id="172846"/>
    <lineage>
        <taxon>Eukaryota</taxon>
        <taxon>Metazoa</taxon>
        <taxon>Ecdysozoa</taxon>
        <taxon>Arthropoda</taxon>
        <taxon>Chelicerata</taxon>
        <taxon>Arachnida</taxon>
        <taxon>Araneae</taxon>
        <taxon>Araneomorphae</taxon>
        <taxon>Entelegynae</taxon>
        <taxon>Araneoidea</taxon>
        <taxon>Araneidae</taxon>
        <taxon>Caerostris</taxon>
    </lineage>
</organism>
<sequence>MDLVMRTIEEWMPCIREAHVQKCPKFIKHRASWFCRRIHLTLKIVVKGTFIMGLEQNRGLFRRRLPVKRKMFRAVNSHENIFLHL</sequence>
<reference evidence="1 2" key="1">
    <citation type="submission" date="2021-06" db="EMBL/GenBank/DDBJ databases">
        <title>Caerostris extrusa draft genome.</title>
        <authorList>
            <person name="Kono N."/>
            <person name="Arakawa K."/>
        </authorList>
    </citation>
    <scope>NUCLEOTIDE SEQUENCE [LARGE SCALE GENOMIC DNA]</scope>
</reference>
<protein>
    <submittedName>
        <fullName evidence="1">Uncharacterized protein</fullName>
    </submittedName>
</protein>
<accession>A0AAV4MIF1</accession>
<comment type="caution">
    <text evidence="1">The sequence shown here is derived from an EMBL/GenBank/DDBJ whole genome shotgun (WGS) entry which is preliminary data.</text>
</comment>
<dbReference type="Proteomes" id="UP001054945">
    <property type="component" value="Unassembled WGS sequence"/>
</dbReference>
<evidence type="ECO:0000313" key="1">
    <source>
        <dbReference type="EMBL" id="GIX72309.1"/>
    </source>
</evidence>
<dbReference type="EMBL" id="BPLR01002301">
    <property type="protein sequence ID" value="GIX72309.1"/>
    <property type="molecule type" value="Genomic_DNA"/>
</dbReference>
<keyword evidence="2" id="KW-1185">Reference proteome</keyword>
<name>A0AAV4MIF1_CAEEX</name>
<gene>
    <name evidence="1" type="ORF">CEXT_744571</name>
</gene>
<dbReference type="AlphaFoldDB" id="A0AAV4MIF1"/>